<dbReference type="InterPro" id="IPR029052">
    <property type="entry name" value="Metallo-depent_PP-like"/>
</dbReference>
<keyword evidence="2" id="KW-1185">Reference proteome</keyword>
<reference evidence="1" key="1">
    <citation type="submission" date="2022-12" db="EMBL/GenBank/DDBJ databases">
        <title>Jiella pelagia sp. nov., isolated from phosphonate enriched culture of Northwest Pacific surface seawater.</title>
        <authorList>
            <person name="Shin D.Y."/>
            <person name="Hwang C.Y."/>
        </authorList>
    </citation>
    <scope>NUCLEOTIDE SEQUENCE</scope>
    <source>
        <strain evidence="1">HL-NP1</strain>
    </source>
</reference>
<dbReference type="Gene3D" id="3.60.21.10">
    <property type="match status" value="1"/>
</dbReference>
<sequence>MKFYTADTHFNHAGVIDMSKRPFRSVHQMNEAMITRWNERVTDKDEVFFLGDFSFKALDAAREIFVRLAGQKHLIVGNHDRSGIHDWSWVSINQTQMVHDGDERIFLSHYPVLEWPGYYRGVRHFFGHVHGNKTVPGATDVGVDLWDYRPVTAKEAIAGMTPLEPDEKKVTMADFGGEATRQILKRADDWMAPWERSVLADALDRAANQALEDILNQRIDQAGCW</sequence>
<dbReference type="SUPFAM" id="SSF56300">
    <property type="entry name" value="Metallo-dependent phosphatases"/>
    <property type="match status" value="1"/>
</dbReference>
<organism evidence="1 2">
    <name type="scientific">Jiella pelagia</name>
    <dbReference type="NCBI Taxonomy" id="2986949"/>
    <lineage>
        <taxon>Bacteria</taxon>
        <taxon>Pseudomonadati</taxon>
        <taxon>Pseudomonadota</taxon>
        <taxon>Alphaproteobacteria</taxon>
        <taxon>Hyphomicrobiales</taxon>
        <taxon>Aurantimonadaceae</taxon>
        <taxon>Jiella</taxon>
    </lineage>
</organism>
<protein>
    <submittedName>
        <fullName evidence="1">Metallophosphoesterase</fullName>
    </submittedName>
</protein>
<accession>A0ABY7BX14</accession>
<gene>
    <name evidence="1" type="ORF">OH818_24190</name>
</gene>
<dbReference type="Proteomes" id="UP001164020">
    <property type="component" value="Chromosome"/>
</dbReference>
<proteinExistence type="predicted"/>
<dbReference type="RefSeq" id="WP_187391751.1">
    <property type="nucleotide sequence ID" value="NZ_CP114029.1"/>
</dbReference>
<dbReference type="EMBL" id="CP114029">
    <property type="protein sequence ID" value="WAP68392.1"/>
    <property type="molecule type" value="Genomic_DNA"/>
</dbReference>
<name>A0ABY7BX14_9HYPH</name>
<evidence type="ECO:0000313" key="1">
    <source>
        <dbReference type="EMBL" id="WAP68392.1"/>
    </source>
</evidence>
<evidence type="ECO:0000313" key="2">
    <source>
        <dbReference type="Proteomes" id="UP001164020"/>
    </source>
</evidence>